<dbReference type="InterPro" id="IPR013785">
    <property type="entry name" value="Aldolase_TIM"/>
</dbReference>
<comment type="caution">
    <text evidence="4">The sequence shown here is derived from an EMBL/GenBank/DDBJ whole genome shotgun (WGS) entry which is preliminary data.</text>
</comment>
<dbReference type="PANTHER" id="PTHR30304">
    <property type="entry name" value="D-TAGATOSE-1,6-BISPHOSPHATE ALDOLASE"/>
    <property type="match status" value="1"/>
</dbReference>
<dbReference type="Pfam" id="PF01116">
    <property type="entry name" value="F_bP_aldolase"/>
    <property type="match status" value="1"/>
</dbReference>
<feature type="binding site" evidence="3">
    <location>
        <position position="103"/>
    </location>
    <ligand>
        <name>Zn(2+)</name>
        <dbReference type="ChEBI" id="CHEBI:29105"/>
        <label>2</label>
    </ligand>
</feature>
<keyword evidence="3" id="KW-0479">Metal-binding</keyword>
<comment type="cofactor">
    <cofactor evidence="3">
        <name>Zn(2+)</name>
        <dbReference type="ChEBI" id="CHEBI:29105"/>
    </cofactor>
    <text evidence="3">Binds 2 Zn(2+) ions per subunit. One is catalytic and the other provides a structural contribution.</text>
</comment>
<evidence type="ECO:0000313" key="5">
    <source>
        <dbReference type="Proteomes" id="UP000886858"/>
    </source>
</evidence>
<feature type="binding site" evidence="2">
    <location>
        <begin position="203"/>
        <end position="205"/>
    </location>
    <ligand>
        <name>dihydroxyacetone phosphate</name>
        <dbReference type="ChEBI" id="CHEBI:57642"/>
    </ligand>
</feature>
<dbReference type="AlphaFoldDB" id="A0A9D2KZN3"/>
<dbReference type="NCBIfam" id="TIGR00167">
    <property type="entry name" value="cbbA"/>
    <property type="match status" value="1"/>
</dbReference>
<gene>
    <name evidence="4" type="ORF">H9717_11800</name>
</gene>
<name>A0A9D2KZN3_9FIRM</name>
<dbReference type="GO" id="GO:0016832">
    <property type="term" value="F:aldehyde-lyase activity"/>
    <property type="evidence" value="ECO:0007669"/>
    <property type="project" value="InterPro"/>
</dbReference>
<feature type="binding site" evidence="3">
    <location>
        <position position="82"/>
    </location>
    <ligand>
        <name>Zn(2+)</name>
        <dbReference type="ChEBI" id="CHEBI:29105"/>
        <label>1</label>
        <note>catalytic</note>
    </ligand>
</feature>
<dbReference type="PANTHER" id="PTHR30304:SF0">
    <property type="entry name" value="D-TAGATOSE-1,6-BISPHOSPHATE ALDOLASE SUBUNIT GATY-RELATED"/>
    <property type="match status" value="1"/>
</dbReference>
<feature type="active site" description="Proton donor" evidence="1">
    <location>
        <position position="81"/>
    </location>
</feature>
<feature type="binding site" evidence="3">
    <location>
        <position position="174"/>
    </location>
    <ligand>
        <name>Zn(2+)</name>
        <dbReference type="ChEBI" id="CHEBI:29105"/>
        <label>1</label>
        <note>catalytic</note>
    </ligand>
</feature>
<evidence type="ECO:0000256" key="1">
    <source>
        <dbReference type="PIRSR" id="PIRSR001359-1"/>
    </source>
</evidence>
<sequence>MLIGLKEILEPAKEGKYAVPAFNVYNMETVMGIAQAAEELRAPVIFQVYSRLFEQGKGEYLSPLILETAKKLSVPAAFHLDHGSGEAAVLRALRNGASGIMIDASLKPLEGNIAETGRIVSLCGEVGVDVEGELGHVGSTGDESQSPFTEVAEAKRFVEETGVCALAVMIGTAHGKYKKAPKLQIERAREISQAVGIPLVLHGGSGVPDDQVRAAIGAGVAKVNFGTDVCCSFLDSVFEVSRQVIALDLFMNEPIQAVKRFAMEKIRLLGADGHV</sequence>
<dbReference type="GO" id="GO:0008270">
    <property type="term" value="F:zinc ion binding"/>
    <property type="evidence" value="ECO:0007669"/>
    <property type="project" value="InterPro"/>
</dbReference>
<dbReference type="SUPFAM" id="SSF51569">
    <property type="entry name" value="Aldolase"/>
    <property type="match status" value="1"/>
</dbReference>
<feature type="binding site" evidence="3">
    <location>
        <position position="133"/>
    </location>
    <ligand>
        <name>Zn(2+)</name>
        <dbReference type="ChEBI" id="CHEBI:29105"/>
        <label>2</label>
    </ligand>
</feature>
<evidence type="ECO:0000256" key="2">
    <source>
        <dbReference type="PIRSR" id="PIRSR001359-2"/>
    </source>
</evidence>
<reference evidence="4" key="1">
    <citation type="journal article" date="2021" name="PeerJ">
        <title>Extensive microbial diversity within the chicken gut microbiome revealed by metagenomics and culture.</title>
        <authorList>
            <person name="Gilroy R."/>
            <person name="Ravi A."/>
            <person name="Getino M."/>
            <person name="Pursley I."/>
            <person name="Horton D.L."/>
            <person name="Alikhan N.F."/>
            <person name="Baker D."/>
            <person name="Gharbi K."/>
            <person name="Hall N."/>
            <person name="Watson M."/>
            <person name="Adriaenssens E.M."/>
            <person name="Foster-Nyarko E."/>
            <person name="Jarju S."/>
            <person name="Secka A."/>
            <person name="Antonio M."/>
            <person name="Oren A."/>
            <person name="Chaudhuri R.R."/>
            <person name="La Ragione R."/>
            <person name="Hildebrand F."/>
            <person name="Pallen M.J."/>
        </authorList>
    </citation>
    <scope>NUCLEOTIDE SEQUENCE</scope>
    <source>
        <strain evidence="4">CHK179-7159</strain>
    </source>
</reference>
<reference evidence="4" key="2">
    <citation type="submission" date="2021-04" db="EMBL/GenBank/DDBJ databases">
        <authorList>
            <person name="Gilroy R."/>
        </authorList>
    </citation>
    <scope>NUCLEOTIDE SEQUENCE</scope>
    <source>
        <strain evidence="4">CHK179-7159</strain>
    </source>
</reference>
<dbReference type="Proteomes" id="UP000886858">
    <property type="component" value="Unassembled WGS sequence"/>
</dbReference>
<dbReference type="GO" id="GO:0005975">
    <property type="term" value="P:carbohydrate metabolic process"/>
    <property type="evidence" value="ECO:0007669"/>
    <property type="project" value="InterPro"/>
</dbReference>
<accession>A0A9D2KZN3</accession>
<feature type="binding site" evidence="2">
    <location>
        <position position="175"/>
    </location>
    <ligand>
        <name>dihydroxyacetone phosphate</name>
        <dbReference type="ChEBI" id="CHEBI:57642"/>
    </ligand>
</feature>
<evidence type="ECO:0000256" key="3">
    <source>
        <dbReference type="PIRSR" id="PIRSR001359-3"/>
    </source>
</evidence>
<dbReference type="InterPro" id="IPR050246">
    <property type="entry name" value="Class_II_FBP_aldolase"/>
</dbReference>
<feature type="binding site" evidence="3">
    <location>
        <position position="202"/>
    </location>
    <ligand>
        <name>Zn(2+)</name>
        <dbReference type="ChEBI" id="CHEBI:29105"/>
        <label>1</label>
        <note>catalytic</note>
    </ligand>
</feature>
<dbReference type="EMBL" id="DWYY01000127">
    <property type="protein sequence ID" value="HJA93777.1"/>
    <property type="molecule type" value="Genomic_DNA"/>
</dbReference>
<feature type="binding site" evidence="2">
    <location>
        <begin position="224"/>
        <end position="227"/>
    </location>
    <ligand>
        <name>dihydroxyacetone phosphate</name>
        <dbReference type="ChEBI" id="CHEBI:57642"/>
    </ligand>
</feature>
<evidence type="ECO:0000313" key="4">
    <source>
        <dbReference type="EMBL" id="HJA93777.1"/>
    </source>
</evidence>
<proteinExistence type="predicted"/>
<dbReference type="InterPro" id="IPR000771">
    <property type="entry name" value="FBA_II"/>
</dbReference>
<keyword evidence="3" id="KW-0862">Zinc</keyword>
<protein>
    <submittedName>
        <fullName evidence="4">Class II fructose-bisphosphate aldolase</fullName>
    </submittedName>
</protein>
<dbReference type="CDD" id="cd00947">
    <property type="entry name" value="TBP_aldolase_IIB"/>
    <property type="match status" value="1"/>
</dbReference>
<organism evidence="4 5">
    <name type="scientific">Candidatus Eisenbergiella merdipullorum</name>
    <dbReference type="NCBI Taxonomy" id="2838553"/>
    <lineage>
        <taxon>Bacteria</taxon>
        <taxon>Bacillati</taxon>
        <taxon>Bacillota</taxon>
        <taxon>Clostridia</taxon>
        <taxon>Lachnospirales</taxon>
        <taxon>Lachnospiraceae</taxon>
        <taxon>Eisenbergiella</taxon>
    </lineage>
</organism>
<dbReference type="Gene3D" id="3.20.20.70">
    <property type="entry name" value="Aldolase class I"/>
    <property type="match status" value="1"/>
</dbReference>
<dbReference type="PIRSF" id="PIRSF001359">
    <property type="entry name" value="F_bP_aldolase_II"/>
    <property type="match status" value="1"/>
</dbReference>